<evidence type="ECO:0000313" key="3">
    <source>
        <dbReference type="Proteomes" id="UP000075806"/>
    </source>
</evidence>
<proteinExistence type="predicted"/>
<organism evidence="2 3">
    <name type="scientific">Alkalihalobacillus trypoxylicola</name>
    <dbReference type="NCBI Taxonomy" id="519424"/>
    <lineage>
        <taxon>Bacteria</taxon>
        <taxon>Bacillati</taxon>
        <taxon>Bacillota</taxon>
        <taxon>Bacilli</taxon>
        <taxon>Bacillales</taxon>
        <taxon>Bacillaceae</taxon>
        <taxon>Alkalihalobacillus</taxon>
    </lineage>
</organism>
<sequence length="88" mass="10582">MSNRKKLLISFFLFLFLFIGAWIINDNSRYEEFQNGGGTFQPLEEHKKNRNQPSGRFEPREYIRIYPNSGEKKEERRLENDTLHNTND</sequence>
<feature type="region of interest" description="Disordered" evidence="1">
    <location>
        <begin position="36"/>
        <end position="88"/>
    </location>
</feature>
<feature type="compositionally biased region" description="Basic and acidic residues" evidence="1">
    <location>
        <begin position="70"/>
        <end position="88"/>
    </location>
</feature>
<accession>A0A161PGT1</accession>
<protein>
    <submittedName>
        <fullName evidence="2">Uncharacterized protein</fullName>
    </submittedName>
</protein>
<dbReference type="RefSeq" id="WP_061948343.1">
    <property type="nucleotide sequence ID" value="NZ_LTAO01000012.1"/>
</dbReference>
<comment type="caution">
    <text evidence="2">The sequence shown here is derived from an EMBL/GenBank/DDBJ whole genome shotgun (WGS) entry which is preliminary data.</text>
</comment>
<dbReference type="EMBL" id="LTAO01000012">
    <property type="protein sequence ID" value="KYG31994.1"/>
    <property type="molecule type" value="Genomic_DNA"/>
</dbReference>
<gene>
    <name evidence="2" type="ORF">AZF04_04270</name>
</gene>
<dbReference type="Proteomes" id="UP000075806">
    <property type="component" value="Unassembled WGS sequence"/>
</dbReference>
<reference evidence="2" key="1">
    <citation type="submission" date="2016-02" db="EMBL/GenBank/DDBJ databases">
        <title>Genome sequence of Bacillus trypoxylicola KCTC 13244(T).</title>
        <authorList>
            <person name="Jeong H."/>
            <person name="Park S.-H."/>
            <person name="Choi S.-K."/>
        </authorList>
    </citation>
    <scope>NUCLEOTIDE SEQUENCE [LARGE SCALE GENOMIC DNA]</scope>
    <source>
        <strain evidence="2">KCTC 13244</strain>
    </source>
</reference>
<name>A0A161PGT1_9BACI</name>
<evidence type="ECO:0000313" key="2">
    <source>
        <dbReference type="EMBL" id="KYG31994.1"/>
    </source>
</evidence>
<evidence type="ECO:0000256" key="1">
    <source>
        <dbReference type="SAM" id="MobiDB-lite"/>
    </source>
</evidence>
<dbReference type="AlphaFoldDB" id="A0A161PGT1"/>
<keyword evidence="3" id="KW-1185">Reference proteome</keyword>